<feature type="region of interest" description="Disordered" evidence="8">
    <location>
        <begin position="379"/>
        <end position="512"/>
    </location>
</feature>
<reference evidence="12 13" key="1">
    <citation type="submission" date="2016-10" db="EMBL/GenBank/DDBJ databases">
        <authorList>
            <person name="Varghese N."/>
            <person name="Submissions S."/>
        </authorList>
    </citation>
    <scope>NUCLEOTIDE SEQUENCE [LARGE SCALE GENOMIC DNA]</scope>
    <source>
        <strain evidence="12 13">Nl1</strain>
    </source>
</reference>
<dbReference type="RefSeq" id="WP_074630783.1">
    <property type="nucleotide sequence ID" value="NZ_FNKY01000001.1"/>
</dbReference>
<dbReference type="CDD" id="cd00268">
    <property type="entry name" value="DEADc"/>
    <property type="match status" value="1"/>
</dbReference>
<dbReference type="PANTHER" id="PTHR47959">
    <property type="entry name" value="ATP-DEPENDENT RNA HELICASE RHLE-RELATED"/>
    <property type="match status" value="1"/>
</dbReference>
<evidence type="ECO:0000259" key="11">
    <source>
        <dbReference type="PROSITE" id="PS51195"/>
    </source>
</evidence>
<evidence type="ECO:0000259" key="10">
    <source>
        <dbReference type="PROSITE" id="PS51194"/>
    </source>
</evidence>
<dbReference type="PROSITE" id="PS51194">
    <property type="entry name" value="HELICASE_CTER"/>
    <property type="match status" value="1"/>
</dbReference>
<feature type="domain" description="Helicase C-terminal" evidence="10">
    <location>
        <begin position="233"/>
        <end position="382"/>
    </location>
</feature>
<feature type="domain" description="Helicase ATP-binding" evidence="9">
    <location>
        <begin position="32"/>
        <end position="210"/>
    </location>
</feature>
<dbReference type="SMART" id="SM00487">
    <property type="entry name" value="DEXDc"/>
    <property type="match status" value="1"/>
</dbReference>
<comment type="caution">
    <text evidence="12">The sequence shown here is derived from an EMBL/GenBank/DDBJ whole genome shotgun (WGS) entry which is preliminary data.</text>
</comment>
<sequence length="512" mass="56941">MSFDQLNLSSEILRAIADQGYTEPTPIQAQAIPPILEGKDIMGGAQTGTGKTAGFTLPMLHRLQRHANTSVSPAKHPIRALILVPTRELAAQVYESVKTYGKYLPLKCAVVYGGVNIDPQVKELRAGVEILVATPGRLLDHVEQKTMNLSKIEILILDEADRMLDMGFMPDIKRILALIPPQRQSLMFSATFSDEIKKLADKLLKQPVLIEVARRNSITELVTHVVYPVERDRKRELLIHLVKSQDLKQVLVFVRTKHGAGRLAQQLERDGITATAIHGDKSQPQRTQALAEFKEGMVRVLVATDVAARGLDIEDLPHVVNFELPTTPEDYVHRIGRTGRAGTKGDAISLVCEDENELLEGIQKLLKIKLNTEVIAGFEAETPHHQKESVDTRHRLNRNEPAKPEQKKQSESRKRPNEAHPVSRSKDFNKHEGHGEHKRVQGGRVKPPEDPLFTQPYTPSVKPPDTPSALSSATAPSSTGDRLSGHLRRGQQNKPLPALFMPRVPPKPQQDE</sequence>
<keyword evidence="1 7" id="KW-0547">Nucleotide-binding</keyword>
<keyword evidence="3 7" id="KW-0347">Helicase</keyword>
<evidence type="ECO:0000256" key="5">
    <source>
        <dbReference type="ARBA" id="ARBA00038437"/>
    </source>
</evidence>
<evidence type="ECO:0000256" key="1">
    <source>
        <dbReference type="ARBA" id="ARBA00022741"/>
    </source>
</evidence>
<gene>
    <name evidence="12" type="ORF">SAMN05216402_0665</name>
</gene>
<dbReference type="InterPro" id="IPR027417">
    <property type="entry name" value="P-loop_NTPase"/>
</dbReference>
<dbReference type="PANTHER" id="PTHR47959:SF13">
    <property type="entry name" value="ATP-DEPENDENT RNA HELICASE RHLE"/>
    <property type="match status" value="1"/>
</dbReference>
<evidence type="ECO:0000256" key="7">
    <source>
        <dbReference type="RuleBase" id="RU000492"/>
    </source>
</evidence>
<evidence type="ECO:0000256" key="3">
    <source>
        <dbReference type="ARBA" id="ARBA00022806"/>
    </source>
</evidence>
<evidence type="ECO:0000313" key="13">
    <source>
        <dbReference type="Proteomes" id="UP000183471"/>
    </source>
</evidence>
<feature type="compositionally biased region" description="Basic and acidic residues" evidence="8">
    <location>
        <begin position="424"/>
        <end position="439"/>
    </location>
</feature>
<dbReference type="GO" id="GO:0004386">
    <property type="term" value="F:helicase activity"/>
    <property type="evidence" value="ECO:0007669"/>
    <property type="project" value="UniProtKB-KW"/>
</dbReference>
<evidence type="ECO:0000313" key="12">
    <source>
        <dbReference type="EMBL" id="SDQ39036.1"/>
    </source>
</evidence>
<dbReference type="PROSITE" id="PS51192">
    <property type="entry name" value="HELICASE_ATP_BIND_1"/>
    <property type="match status" value="1"/>
</dbReference>
<dbReference type="InterPro" id="IPR050079">
    <property type="entry name" value="DEAD_box_RNA_helicase"/>
</dbReference>
<dbReference type="InterPro" id="IPR044742">
    <property type="entry name" value="DEAD/DEAH_RhlB"/>
</dbReference>
<protein>
    <submittedName>
        <fullName evidence="12">ATP-dependent RNA helicase RhlE</fullName>
    </submittedName>
</protein>
<keyword evidence="13" id="KW-1185">Reference proteome</keyword>
<proteinExistence type="inferred from homology"/>
<keyword evidence="2 7" id="KW-0378">Hydrolase</keyword>
<organism evidence="12 13">
    <name type="scientific">Nitrosospira multiformis</name>
    <dbReference type="NCBI Taxonomy" id="1231"/>
    <lineage>
        <taxon>Bacteria</taxon>
        <taxon>Pseudomonadati</taxon>
        <taxon>Pseudomonadota</taxon>
        <taxon>Betaproteobacteria</taxon>
        <taxon>Nitrosomonadales</taxon>
        <taxon>Nitrosomonadaceae</taxon>
        <taxon>Nitrosospira</taxon>
    </lineage>
</organism>
<dbReference type="SMART" id="SM00490">
    <property type="entry name" value="HELICc"/>
    <property type="match status" value="1"/>
</dbReference>
<dbReference type="InterPro" id="IPR014001">
    <property type="entry name" value="Helicase_ATP-bd"/>
</dbReference>
<dbReference type="EMBL" id="FNKY01000001">
    <property type="protein sequence ID" value="SDQ39036.1"/>
    <property type="molecule type" value="Genomic_DNA"/>
</dbReference>
<keyword evidence="4 7" id="KW-0067">ATP-binding</keyword>
<dbReference type="PROSITE" id="PS51195">
    <property type="entry name" value="Q_MOTIF"/>
    <property type="match status" value="1"/>
</dbReference>
<accession>A0ABY0T7H4</accession>
<dbReference type="InterPro" id="IPR001650">
    <property type="entry name" value="Helicase_C-like"/>
</dbReference>
<dbReference type="Pfam" id="PF00271">
    <property type="entry name" value="Helicase_C"/>
    <property type="match status" value="1"/>
</dbReference>
<dbReference type="PROSITE" id="PS00039">
    <property type="entry name" value="DEAD_ATP_HELICASE"/>
    <property type="match status" value="1"/>
</dbReference>
<dbReference type="CDD" id="cd18787">
    <property type="entry name" value="SF2_C_DEAD"/>
    <property type="match status" value="1"/>
</dbReference>
<dbReference type="InterPro" id="IPR014014">
    <property type="entry name" value="RNA_helicase_DEAD_Q_motif"/>
</dbReference>
<dbReference type="Gene3D" id="3.40.50.300">
    <property type="entry name" value="P-loop containing nucleotide triphosphate hydrolases"/>
    <property type="match status" value="2"/>
</dbReference>
<evidence type="ECO:0000256" key="8">
    <source>
        <dbReference type="SAM" id="MobiDB-lite"/>
    </source>
</evidence>
<evidence type="ECO:0000259" key="9">
    <source>
        <dbReference type="PROSITE" id="PS51192"/>
    </source>
</evidence>
<feature type="domain" description="DEAD-box RNA helicase Q" evidence="11">
    <location>
        <begin position="1"/>
        <end position="29"/>
    </location>
</feature>
<feature type="compositionally biased region" description="Low complexity" evidence="8">
    <location>
        <begin position="467"/>
        <end position="479"/>
    </location>
</feature>
<dbReference type="InterPro" id="IPR011545">
    <property type="entry name" value="DEAD/DEAH_box_helicase_dom"/>
</dbReference>
<feature type="compositionally biased region" description="Pro residues" evidence="8">
    <location>
        <begin position="503"/>
        <end position="512"/>
    </location>
</feature>
<comment type="similarity">
    <text evidence="5 7">Belongs to the DEAD box helicase family.</text>
</comment>
<dbReference type="Pfam" id="PF00270">
    <property type="entry name" value="DEAD"/>
    <property type="match status" value="1"/>
</dbReference>
<evidence type="ECO:0000256" key="6">
    <source>
        <dbReference type="PROSITE-ProRule" id="PRU00552"/>
    </source>
</evidence>
<evidence type="ECO:0000256" key="2">
    <source>
        <dbReference type="ARBA" id="ARBA00022801"/>
    </source>
</evidence>
<feature type="short sequence motif" description="Q motif" evidence="6">
    <location>
        <begin position="1"/>
        <end position="29"/>
    </location>
</feature>
<dbReference type="Proteomes" id="UP000183471">
    <property type="component" value="Unassembled WGS sequence"/>
</dbReference>
<dbReference type="InterPro" id="IPR000629">
    <property type="entry name" value="RNA-helicase_DEAD-box_CS"/>
</dbReference>
<dbReference type="SUPFAM" id="SSF52540">
    <property type="entry name" value="P-loop containing nucleoside triphosphate hydrolases"/>
    <property type="match status" value="1"/>
</dbReference>
<name>A0ABY0T7H4_9PROT</name>
<feature type="compositionally biased region" description="Basic and acidic residues" evidence="8">
    <location>
        <begin position="381"/>
        <end position="418"/>
    </location>
</feature>
<evidence type="ECO:0000256" key="4">
    <source>
        <dbReference type="ARBA" id="ARBA00022840"/>
    </source>
</evidence>